<evidence type="ECO:0000256" key="7">
    <source>
        <dbReference type="ARBA" id="ARBA00023242"/>
    </source>
</evidence>
<feature type="compositionally biased region" description="Polar residues" evidence="8">
    <location>
        <begin position="129"/>
        <end position="151"/>
    </location>
</feature>
<keyword evidence="3" id="KW-0479">Metal-binding</keyword>
<dbReference type="GO" id="GO:0008143">
    <property type="term" value="F:poly(A) binding"/>
    <property type="evidence" value="ECO:0007669"/>
    <property type="project" value="InterPro"/>
</dbReference>
<keyword evidence="4" id="KW-0677">Repeat</keyword>
<evidence type="ECO:0000313" key="9">
    <source>
        <dbReference type="EMBL" id="QIE48524.1"/>
    </source>
</evidence>
<evidence type="ECO:0000256" key="5">
    <source>
        <dbReference type="ARBA" id="ARBA00022771"/>
    </source>
</evidence>
<sequence length="627" mass="65063">MAFGLTIGTERATALQNAIQDELIKRGFSPDADPVMAEYITIMIINNKTPPQISSELEDLIGSDFDASFVDWLFAEAAKGAPESENPAPVELPSSQQSVRDVPPHISLDTQRRPPSILRATAPIYQSAISQALPSTSPTAQKRTASARSPSPTGPPSKSRRTDLPTGPRAMRDGPGSHVPGGHPRSLLDRVGPARGNHAPHYNAPHDDVQARIDSITNGSADPSMMMMSGGFPMNGMSGMDMTAMGMANPMMLQELMMNQMAMMSQIAGAMGIMPQAPFMNGGMPMQPGMGGDMGGFGGVPSGALHGGLDGNRGRGRGRGGAGRGAGRGRGGHGGHHSSEGPTSNGVPPVSPASQPPTLAVVAASAPAVAAPIPIAASTSTGSVRSTFVPPDRPQSPTLCKFSLKCTNPLCRYSHPSPVATPESGVVLSNDACEKGKDCKDKDCIKAHISPAVLNNLNAEVPKPNTLTPPAPPPQQNTVPCRYGAACTRVGCTFSHPARQPAPHFTQQCRFGTACTRAACSFQHPEGRVLPSTFHRGLGATGGLVNVPTPETGSIGAPSPHKSMSFKKAEGAGDEAAKTSVPAASRAADLEKRVKEMEERKNEAQKAIAAAQAGKKDDASKAVPISA</sequence>
<dbReference type="AlphaFoldDB" id="A0A6G6FQK9"/>
<dbReference type="GO" id="GO:0008270">
    <property type="term" value="F:zinc ion binding"/>
    <property type="evidence" value="ECO:0007669"/>
    <property type="project" value="UniProtKB-KW"/>
</dbReference>
<feature type="compositionally biased region" description="Basic and acidic residues" evidence="8">
    <location>
        <begin position="567"/>
        <end position="577"/>
    </location>
</feature>
<accession>A0A6G6FQK9</accession>
<dbReference type="Gene3D" id="4.10.1000.30">
    <property type="match status" value="1"/>
</dbReference>
<evidence type="ECO:0000256" key="6">
    <source>
        <dbReference type="ARBA" id="ARBA00022833"/>
    </source>
</evidence>
<evidence type="ECO:0000256" key="4">
    <source>
        <dbReference type="ARBA" id="ARBA00022737"/>
    </source>
</evidence>
<protein>
    <recommendedName>
        <fullName evidence="10">Nuclear polyadenylated RNA-binding protein NAB2</fullName>
    </recommendedName>
</protein>
<evidence type="ECO:0000256" key="2">
    <source>
        <dbReference type="ARBA" id="ARBA00008423"/>
    </source>
</evidence>
<evidence type="ECO:0000256" key="1">
    <source>
        <dbReference type="ARBA" id="ARBA00004123"/>
    </source>
</evidence>
<dbReference type="PANTHER" id="PTHR14738:SF29">
    <property type="entry name" value="ZINC FINGER CCCH DOMAIN-CONTAINING PROTEIN 14"/>
    <property type="match status" value="1"/>
</dbReference>
<dbReference type="OrthoDB" id="438553at2759"/>
<feature type="compositionally biased region" description="Basic and acidic residues" evidence="8">
    <location>
        <begin position="588"/>
        <end position="604"/>
    </location>
</feature>
<reference evidence="9" key="1">
    <citation type="journal article" date="2019" name="J. For. Res.">
        <title>Expression and analysis of zinc finger family gene in Lenzites gibbosa.</title>
        <authorList>
            <person name="Zhang J."/>
            <person name="Chi Y."/>
            <person name="Li S."/>
            <person name="Zhang J."/>
            <person name="Chen J."/>
        </authorList>
    </citation>
    <scope>NUCLEOTIDE SEQUENCE</scope>
    <source>
        <strain evidence="9">ZnF117</strain>
    </source>
</reference>
<feature type="region of interest" description="Disordered" evidence="8">
    <location>
        <begin position="80"/>
        <end position="116"/>
    </location>
</feature>
<name>A0A6G6FQK9_9APHY</name>
<feature type="compositionally biased region" description="Gly residues" evidence="8">
    <location>
        <begin position="319"/>
        <end position="329"/>
    </location>
</feature>
<keyword evidence="5" id="KW-0863">Zinc-finger</keyword>
<evidence type="ECO:0000256" key="8">
    <source>
        <dbReference type="SAM" id="MobiDB-lite"/>
    </source>
</evidence>
<dbReference type="GO" id="GO:0005737">
    <property type="term" value="C:cytoplasm"/>
    <property type="evidence" value="ECO:0007669"/>
    <property type="project" value="TreeGrafter"/>
</dbReference>
<keyword evidence="6" id="KW-0862">Zinc</keyword>
<dbReference type="GO" id="GO:0005634">
    <property type="term" value="C:nucleus"/>
    <property type="evidence" value="ECO:0007669"/>
    <property type="project" value="UniProtKB-SubCell"/>
</dbReference>
<dbReference type="GO" id="GO:0043488">
    <property type="term" value="P:regulation of mRNA stability"/>
    <property type="evidence" value="ECO:0007669"/>
    <property type="project" value="InterPro"/>
</dbReference>
<proteinExistence type="evidence at transcript level"/>
<feature type="region of interest" description="Disordered" evidence="8">
    <location>
        <begin position="301"/>
        <end position="356"/>
    </location>
</feature>
<feature type="region of interest" description="Disordered" evidence="8">
    <location>
        <begin position="543"/>
        <end position="627"/>
    </location>
</feature>
<dbReference type="EMBL" id="MK805251">
    <property type="protein sequence ID" value="QIE48524.1"/>
    <property type="molecule type" value="mRNA"/>
</dbReference>
<dbReference type="InterPro" id="IPR043094">
    <property type="entry name" value="Nab2/ZC3H14_N_sf"/>
</dbReference>
<evidence type="ECO:0000256" key="3">
    <source>
        <dbReference type="ARBA" id="ARBA00022723"/>
    </source>
</evidence>
<feature type="region of interest" description="Disordered" evidence="8">
    <location>
        <begin position="129"/>
        <end position="205"/>
    </location>
</feature>
<dbReference type="Pfam" id="PF14608">
    <property type="entry name" value="zf-CCCH_2"/>
    <property type="match status" value="3"/>
</dbReference>
<dbReference type="Gene3D" id="1.10.340.40">
    <property type="entry name" value="Nuclear abundant poly(A) RNA-bind protein 2, N-terminal domain"/>
    <property type="match status" value="1"/>
</dbReference>
<dbReference type="Gene3D" id="4.10.1000.40">
    <property type="match status" value="1"/>
</dbReference>
<dbReference type="InterPro" id="IPR040366">
    <property type="entry name" value="Nab2/ZC3H14"/>
</dbReference>
<keyword evidence="7" id="KW-0539">Nucleus</keyword>
<organism evidence="9">
    <name type="scientific">Trametes gibbosa</name>
    <dbReference type="NCBI Taxonomy" id="160864"/>
    <lineage>
        <taxon>Eukaryota</taxon>
        <taxon>Fungi</taxon>
        <taxon>Dikarya</taxon>
        <taxon>Basidiomycota</taxon>
        <taxon>Agaricomycotina</taxon>
        <taxon>Agaricomycetes</taxon>
        <taxon>Polyporales</taxon>
        <taxon>Polyporaceae</taxon>
        <taxon>Trametes</taxon>
    </lineage>
</organism>
<evidence type="ECO:0008006" key="10">
    <source>
        <dbReference type="Google" id="ProtNLM"/>
    </source>
</evidence>
<comment type="similarity">
    <text evidence="2">Belongs to the ZC3H14 family.</text>
</comment>
<feature type="compositionally biased region" description="Gly residues" evidence="8">
    <location>
        <begin position="301"/>
        <end position="311"/>
    </location>
</feature>
<comment type="subcellular location">
    <subcellularLocation>
        <location evidence="1">Nucleus</location>
    </subcellularLocation>
</comment>
<dbReference type="PANTHER" id="PTHR14738">
    <property type="entry name" value="ZINC FINGER CCCH DOMAIN-CONTAINING PROTEIN 14"/>
    <property type="match status" value="1"/>
</dbReference>